<proteinExistence type="predicted"/>
<dbReference type="GO" id="GO:0005634">
    <property type="term" value="C:nucleus"/>
    <property type="evidence" value="ECO:0007669"/>
    <property type="project" value="UniProtKB-SubCell"/>
</dbReference>
<evidence type="ECO:0000256" key="1">
    <source>
        <dbReference type="ARBA" id="ARBA00004123"/>
    </source>
</evidence>
<feature type="compositionally biased region" description="Basic residues" evidence="3">
    <location>
        <begin position="477"/>
        <end position="488"/>
    </location>
</feature>
<feature type="region of interest" description="Disordered" evidence="3">
    <location>
        <begin position="197"/>
        <end position="237"/>
    </location>
</feature>
<feature type="region of interest" description="Disordered" evidence="3">
    <location>
        <begin position="1"/>
        <end position="20"/>
    </location>
</feature>
<evidence type="ECO:0000259" key="4">
    <source>
        <dbReference type="PROSITE" id="PS50090"/>
    </source>
</evidence>
<dbReference type="PANTHER" id="PTHR47122">
    <property type="entry name" value="MYB-LIKE DNA-BINDING DOMAIN CONTAINING PROTEIN, EXPRESSED"/>
    <property type="match status" value="1"/>
</dbReference>
<accession>A0A165WT99</accession>
<dbReference type="EMBL" id="LNRQ01000004">
    <property type="protein sequence ID" value="KZM97648.1"/>
    <property type="molecule type" value="Genomic_DNA"/>
</dbReference>
<feature type="compositionally biased region" description="Polar residues" evidence="3">
    <location>
        <begin position="225"/>
        <end position="237"/>
    </location>
</feature>
<dbReference type="InterPro" id="IPR017930">
    <property type="entry name" value="Myb_dom"/>
</dbReference>
<keyword evidence="2" id="KW-0539">Nucleus</keyword>
<dbReference type="PANTHER" id="PTHR47122:SF8">
    <property type="entry name" value="MYB-LIKE DOMAIN-CONTAINING PROTEIN"/>
    <property type="match status" value="1"/>
</dbReference>
<feature type="region of interest" description="Disordered" evidence="3">
    <location>
        <begin position="469"/>
        <end position="488"/>
    </location>
</feature>
<dbReference type="CDD" id="cd11660">
    <property type="entry name" value="SANT_TRF"/>
    <property type="match status" value="1"/>
</dbReference>
<dbReference type="InterPro" id="IPR001005">
    <property type="entry name" value="SANT/Myb"/>
</dbReference>
<dbReference type="Gene3D" id="1.10.246.220">
    <property type="match status" value="1"/>
</dbReference>
<dbReference type="PROSITE" id="PS50090">
    <property type="entry name" value="MYB_LIKE"/>
    <property type="match status" value="1"/>
</dbReference>
<evidence type="ECO:0000256" key="3">
    <source>
        <dbReference type="SAM" id="MobiDB-lite"/>
    </source>
</evidence>
<feature type="domain" description="HTH myb-type" evidence="5">
    <location>
        <begin position="349"/>
        <end position="408"/>
    </location>
</feature>
<reference evidence="6" key="1">
    <citation type="journal article" date="2016" name="Nat. Genet.">
        <title>A high-quality carrot genome assembly provides new insights into carotenoid accumulation and asterid genome evolution.</title>
        <authorList>
            <person name="Iorizzo M."/>
            <person name="Ellison S."/>
            <person name="Senalik D."/>
            <person name="Zeng P."/>
            <person name="Satapoomin P."/>
            <person name="Huang J."/>
            <person name="Bowman M."/>
            <person name="Iovene M."/>
            <person name="Sanseverino W."/>
            <person name="Cavagnaro P."/>
            <person name="Yildiz M."/>
            <person name="Macko-Podgorni A."/>
            <person name="Moranska E."/>
            <person name="Grzebelus E."/>
            <person name="Grzebelus D."/>
            <person name="Ashrafi H."/>
            <person name="Zheng Z."/>
            <person name="Cheng S."/>
            <person name="Spooner D."/>
            <person name="Van Deynze A."/>
            <person name="Simon P."/>
        </authorList>
    </citation>
    <scope>NUCLEOTIDE SEQUENCE [LARGE SCALE GENOMIC DNA]</scope>
    <source>
        <tissue evidence="6">Leaf</tissue>
    </source>
</reference>
<comment type="caution">
    <text evidence="6">The sequence shown here is derived from an EMBL/GenBank/DDBJ whole genome shotgun (WGS) entry which is preliminary data.</text>
</comment>
<protein>
    <submittedName>
        <fullName evidence="6">Uncharacterized protein</fullName>
    </submittedName>
</protein>
<dbReference type="AlphaFoldDB" id="A0A165WT99"/>
<evidence type="ECO:0000256" key="2">
    <source>
        <dbReference type="ARBA" id="ARBA00023242"/>
    </source>
</evidence>
<gene>
    <name evidence="6" type="ORF">DCAR_014990</name>
</gene>
<dbReference type="Gramene" id="KZM97648">
    <property type="protein sequence ID" value="KZM97648"/>
    <property type="gene ID" value="DCAR_014990"/>
</dbReference>
<dbReference type="SMART" id="SM00717">
    <property type="entry name" value="SANT"/>
    <property type="match status" value="1"/>
</dbReference>
<organism evidence="6">
    <name type="scientific">Daucus carota subsp. sativus</name>
    <name type="common">Carrot</name>
    <dbReference type="NCBI Taxonomy" id="79200"/>
    <lineage>
        <taxon>Eukaryota</taxon>
        <taxon>Viridiplantae</taxon>
        <taxon>Streptophyta</taxon>
        <taxon>Embryophyta</taxon>
        <taxon>Tracheophyta</taxon>
        <taxon>Spermatophyta</taxon>
        <taxon>Magnoliopsida</taxon>
        <taxon>eudicotyledons</taxon>
        <taxon>Gunneridae</taxon>
        <taxon>Pentapetalae</taxon>
        <taxon>asterids</taxon>
        <taxon>campanulids</taxon>
        <taxon>Apiales</taxon>
        <taxon>Apiaceae</taxon>
        <taxon>Apioideae</taxon>
        <taxon>Scandiceae</taxon>
        <taxon>Daucinae</taxon>
        <taxon>Daucus</taxon>
        <taxon>Daucus sect. Daucus</taxon>
    </lineage>
</organism>
<dbReference type="SUPFAM" id="SSF46689">
    <property type="entry name" value="Homeodomain-like"/>
    <property type="match status" value="1"/>
</dbReference>
<dbReference type="InterPro" id="IPR009057">
    <property type="entry name" value="Homeodomain-like_sf"/>
</dbReference>
<evidence type="ECO:0000259" key="5">
    <source>
        <dbReference type="PROSITE" id="PS51294"/>
    </source>
</evidence>
<sequence length="488" mass="54505">MVGLTSARQVPDEMPPEVQPGHLQETDSIFNTFVGFSDGVAHFNFDSHLEKFSSGFKNGDSGTIFVSDSSTTLSPVLKCNSLEKINSESNRKLSFKHESETLKDMNHSELHTSYATKNAEKQVDVSDHLLRGVGSDHMEKDTAFSLGITGEGVSYSSRNVQDDEGRVVGRDIGLGSFNVHESEPSCQRNNVCASQRRSRKPTLRYIDESSEPISKHSKKRRRISTAPSAMKTSGVGSNAIKSRTPVLCSDESFMEAIQVPFDSQVQVPVESQKQVPVDSRVKVLVDSRVKVPVDSQVKVPVYSHVKAPVDYKKQAQGESQYHTPDSATETSLDKLEHDFSTPVISKKVKCSRKHKVWTIAEVRDLIDGVSQYGVGKWTEIKKLLFSSSAHRTPVDLKDKWRNLIKASCAEEQRKKEMQDKKGRNQPWRPLPKSILRRVRELAMIYPCPYNGNSEDLNVCQDSSTSYSSIKTGSSPHIRGKKLHRKIAL</sequence>
<name>A0A165WT99_DAUCS</name>
<feature type="domain" description="Myb-like" evidence="4">
    <location>
        <begin position="349"/>
        <end position="404"/>
    </location>
</feature>
<dbReference type="Pfam" id="PF00249">
    <property type="entry name" value="Myb_DNA-binding"/>
    <property type="match status" value="1"/>
</dbReference>
<comment type="subcellular location">
    <subcellularLocation>
        <location evidence="1">Nucleus</location>
    </subcellularLocation>
</comment>
<dbReference type="PROSITE" id="PS51294">
    <property type="entry name" value="HTH_MYB"/>
    <property type="match status" value="1"/>
</dbReference>
<evidence type="ECO:0000313" key="6">
    <source>
        <dbReference type="EMBL" id="KZM97648.1"/>
    </source>
</evidence>